<evidence type="ECO:0000256" key="1">
    <source>
        <dbReference type="SAM" id="MobiDB-lite"/>
    </source>
</evidence>
<gene>
    <name evidence="2" type="ORF">EJ08DRAFT_485684</name>
</gene>
<comment type="caution">
    <text evidence="2">The sequence shown here is derived from an EMBL/GenBank/DDBJ whole genome shotgun (WGS) entry which is preliminary data.</text>
</comment>
<dbReference type="AlphaFoldDB" id="A0A9P4TUJ6"/>
<keyword evidence="3" id="KW-1185">Reference proteome</keyword>
<dbReference type="EMBL" id="MU007093">
    <property type="protein sequence ID" value="KAF2422152.1"/>
    <property type="molecule type" value="Genomic_DNA"/>
</dbReference>
<dbReference type="Proteomes" id="UP000800235">
    <property type="component" value="Unassembled WGS sequence"/>
</dbReference>
<feature type="region of interest" description="Disordered" evidence="1">
    <location>
        <begin position="1"/>
        <end position="21"/>
    </location>
</feature>
<organism evidence="2 3">
    <name type="scientific">Tothia fuscella</name>
    <dbReference type="NCBI Taxonomy" id="1048955"/>
    <lineage>
        <taxon>Eukaryota</taxon>
        <taxon>Fungi</taxon>
        <taxon>Dikarya</taxon>
        <taxon>Ascomycota</taxon>
        <taxon>Pezizomycotina</taxon>
        <taxon>Dothideomycetes</taxon>
        <taxon>Pleosporomycetidae</taxon>
        <taxon>Venturiales</taxon>
        <taxon>Cylindrosympodiaceae</taxon>
        <taxon>Tothia</taxon>
    </lineage>
</organism>
<evidence type="ECO:0000313" key="2">
    <source>
        <dbReference type="EMBL" id="KAF2422152.1"/>
    </source>
</evidence>
<sequence length="66" mass="7626">MKKKMEPKRKDFGDGFASWGSRGCRLNNSRGRVRVMWVVRAYVTSPCTFKDVVPLLRPELVERGLI</sequence>
<name>A0A9P4TUJ6_9PEZI</name>
<accession>A0A9P4TUJ6</accession>
<evidence type="ECO:0000313" key="3">
    <source>
        <dbReference type="Proteomes" id="UP000800235"/>
    </source>
</evidence>
<proteinExistence type="predicted"/>
<reference evidence="2" key="1">
    <citation type="journal article" date="2020" name="Stud. Mycol.">
        <title>101 Dothideomycetes genomes: a test case for predicting lifestyles and emergence of pathogens.</title>
        <authorList>
            <person name="Haridas S."/>
            <person name="Albert R."/>
            <person name="Binder M."/>
            <person name="Bloem J."/>
            <person name="Labutti K."/>
            <person name="Salamov A."/>
            <person name="Andreopoulos B."/>
            <person name="Baker S."/>
            <person name="Barry K."/>
            <person name="Bills G."/>
            <person name="Bluhm B."/>
            <person name="Cannon C."/>
            <person name="Castanera R."/>
            <person name="Culley D."/>
            <person name="Daum C."/>
            <person name="Ezra D."/>
            <person name="Gonzalez J."/>
            <person name="Henrissat B."/>
            <person name="Kuo A."/>
            <person name="Liang C."/>
            <person name="Lipzen A."/>
            <person name="Lutzoni F."/>
            <person name="Magnuson J."/>
            <person name="Mondo S."/>
            <person name="Nolan M."/>
            <person name="Ohm R."/>
            <person name="Pangilinan J."/>
            <person name="Park H.-J."/>
            <person name="Ramirez L."/>
            <person name="Alfaro M."/>
            <person name="Sun H."/>
            <person name="Tritt A."/>
            <person name="Yoshinaga Y."/>
            <person name="Zwiers L.-H."/>
            <person name="Turgeon B."/>
            <person name="Goodwin S."/>
            <person name="Spatafora J."/>
            <person name="Crous P."/>
            <person name="Grigoriev I."/>
        </authorList>
    </citation>
    <scope>NUCLEOTIDE SEQUENCE</scope>
    <source>
        <strain evidence="2">CBS 130266</strain>
    </source>
</reference>
<protein>
    <submittedName>
        <fullName evidence="2">Uncharacterized protein</fullName>
    </submittedName>
</protein>